<comment type="caution">
    <text evidence="1">The sequence shown here is derived from an EMBL/GenBank/DDBJ whole genome shotgun (WGS) entry which is preliminary data.</text>
</comment>
<gene>
    <name evidence="1" type="ORF">AJE_17170</name>
</gene>
<accession>H3ZJ68</accession>
<evidence type="ECO:0000313" key="1">
    <source>
        <dbReference type="EMBL" id="EHR39374.1"/>
    </source>
</evidence>
<name>H3ZJ68_9ALTE</name>
<proteinExistence type="predicted"/>
<dbReference type="Proteomes" id="UP000012046">
    <property type="component" value="Unassembled WGS sequence"/>
</dbReference>
<sequence>MRGALGNSMNSAIDDISEDYQDWGLDNLSYKDGLLTLNLVTYIKGDDPIRFIVVFTDTVFFESYDESSHFQDYHLNRSSGVIGVYTASSLLEYAKTKTNVMCLSNDKLSHYSVMTTNEIIHVLTRTEPVVVNVT</sequence>
<protein>
    <submittedName>
        <fullName evidence="1">Uncharacterized protein</fullName>
    </submittedName>
</protein>
<dbReference type="EMBL" id="AHTH01000058">
    <property type="protein sequence ID" value="EHR39374.1"/>
    <property type="molecule type" value="Genomic_DNA"/>
</dbReference>
<organism evidence="1 2">
    <name type="scientific">Alishewanella jeotgali KCTC 22429</name>
    <dbReference type="NCBI Taxonomy" id="1129374"/>
    <lineage>
        <taxon>Bacteria</taxon>
        <taxon>Pseudomonadati</taxon>
        <taxon>Pseudomonadota</taxon>
        <taxon>Gammaproteobacteria</taxon>
        <taxon>Alteromonadales</taxon>
        <taxon>Alteromonadaceae</taxon>
        <taxon>Alishewanella</taxon>
    </lineage>
</organism>
<dbReference type="AlphaFoldDB" id="H3ZJ68"/>
<reference evidence="1 2" key="1">
    <citation type="journal article" date="2012" name="J. Bacteriol.">
        <title>Genome Sequence of Extracellular-Protease-Producing Alishewanella jeotgali Isolated from Traditional Korean Fermented Seafood.</title>
        <authorList>
            <person name="Jung J."/>
            <person name="Chun J."/>
            <person name="Park W."/>
        </authorList>
    </citation>
    <scope>NUCLEOTIDE SEQUENCE [LARGE SCALE GENOMIC DNA]</scope>
    <source>
        <strain evidence="1 2">KCTC 22429</strain>
    </source>
</reference>
<evidence type="ECO:0000313" key="2">
    <source>
        <dbReference type="Proteomes" id="UP000012046"/>
    </source>
</evidence>
<keyword evidence="2" id="KW-1185">Reference proteome</keyword>